<dbReference type="Pfam" id="PF13830">
    <property type="entry name" value="DUF4192"/>
    <property type="match status" value="1"/>
</dbReference>
<comment type="caution">
    <text evidence="2">The sequence shown here is derived from an EMBL/GenBank/DDBJ whole genome shotgun (WGS) entry which is preliminary data.</text>
</comment>
<reference evidence="2 3" key="1">
    <citation type="submission" date="2019-06" db="EMBL/GenBank/DDBJ databases">
        <title>Sequencing the genomes of 1000 actinobacteria strains.</title>
        <authorList>
            <person name="Klenk H.-P."/>
        </authorList>
    </citation>
    <scope>NUCLEOTIDE SEQUENCE [LARGE SCALE GENOMIC DNA]</scope>
    <source>
        <strain evidence="2 3">DSM 103495</strain>
    </source>
</reference>
<accession>A0A543FFS8</accession>
<name>A0A543FFS8_9NOCA</name>
<feature type="region of interest" description="Disordered" evidence="1">
    <location>
        <begin position="1"/>
        <end position="30"/>
    </location>
</feature>
<dbReference type="AlphaFoldDB" id="A0A543FFS8"/>
<proteinExistence type="predicted"/>
<dbReference type="RefSeq" id="WP_185757124.1">
    <property type="nucleotide sequence ID" value="NZ_VFPG01000001.1"/>
</dbReference>
<dbReference type="InterPro" id="IPR025447">
    <property type="entry name" value="DUF4192"/>
</dbReference>
<sequence>MSDHTPDDAPPPAVGESTPTPVPGHGDWSPVQQLRVHEPGELIAAMPALVGFTPERSLVVVLLRRPQPSNPNSVIGPVIRFDLDQNRRRQRGLAAALASAVARICASETATEVLAVIIDDRMREPRTRGGATPWGTLVAAFGRQLARKEVTLAGAWAVSAIEAGQRWWSLLDTDHQGTLSDPTTSMVSFAYVLNGRPIHSTRSELTNLVTPDRDSTQEVTAHLEDALSAVHARYVAATRASDPESYYRRALEQVLYQIAALDSGDLPTAGQIAELAVVLRDRRVRDALLALAVGEHATAAEQLWVTLVRSLSGRDRAEAAVLLGYSAYVRGDGPLAGIALDAALETDPSHSMAILLDTALRSGMRPQELRRLADHGLGIAAELGIDLGPIHR</sequence>
<gene>
    <name evidence="2" type="ORF">FB390_4421</name>
</gene>
<evidence type="ECO:0000256" key="1">
    <source>
        <dbReference type="SAM" id="MobiDB-lite"/>
    </source>
</evidence>
<dbReference type="Proteomes" id="UP000316331">
    <property type="component" value="Unassembled WGS sequence"/>
</dbReference>
<evidence type="ECO:0000313" key="2">
    <source>
        <dbReference type="EMBL" id="TQM32725.1"/>
    </source>
</evidence>
<protein>
    <submittedName>
        <fullName evidence="2">Uncharacterized protein DUF4192</fullName>
    </submittedName>
</protein>
<organism evidence="2 3">
    <name type="scientific">Nocardia bhagyanarayanae</name>
    <dbReference type="NCBI Taxonomy" id="1215925"/>
    <lineage>
        <taxon>Bacteria</taxon>
        <taxon>Bacillati</taxon>
        <taxon>Actinomycetota</taxon>
        <taxon>Actinomycetes</taxon>
        <taxon>Mycobacteriales</taxon>
        <taxon>Nocardiaceae</taxon>
        <taxon>Nocardia</taxon>
    </lineage>
</organism>
<evidence type="ECO:0000313" key="3">
    <source>
        <dbReference type="Proteomes" id="UP000316331"/>
    </source>
</evidence>
<keyword evidence="3" id="KW-1185">Reference proteome</keyword>
<dbReference type="EMBL" id="VFPG01000001">
    <property type="protein sequence ID" value="TQM32725.1"/>
    <property type="molecule type" value="Genomic_DNA"/>
</dbReference>